<dbReference type="EMBL" id="KN837201">
    <property type="protein sequence ID" value="KIJ34303.1"/>
    <property type="molecule type" value="Genomic_DNA"/>
</dbReference>
<evidence type="ECO:0000256" key="1">
    <source>
        <dbReference type="SAM" id="MobiDB-lite"/>
    </source>
</evidence>
<evidence type="ECO:0000259" key="2">
    <source>
        <dbReference type="Pfam" id="PF20415"/>
    </source>
</evidence>
<dbReference type="InterPro" id="IPR046522">
    <property type="entry name" value="DUF6699"/>
</dbReference>
<protein>
    <recommendedName>
        <fullName evidence="2">DUF6699 domain-containing protein</fullName>
    </recommendedName>
</protein>
<dbReference type="HOGENOM" id="CLU_085813_2_0_1"/>
<evidence type="ECO:0000313" key="4">
    <source>
        <dbReference type="Proteomes" id="UP000054279"/>
    </source>
</evidence>
<evidence type="ECO:0000313" key="3">
    <source>
        <dbReference type="EMBL" id="KIJ34303.1"/>
    </source>
</evidence>
<gene>
    <name evidence="3" type="ORF">M422DRAFT_782928</name>
</gene>
<keyword evidence="4" id="KW-1185">Reference proteome</keyword>
<dbReference type="Pfam" id="PF20415">
    <property type="entry name" value="DUF6699"/>
    <property type="match status" value="1"/>
</dbReference>
<name>A0A0C9TVC0_SPHS4</name>
<organism evidence="3 4">
    <name type="scientific">Sphaerobolus stellatus (strain SS14)</name>
    <dbReference type="NCBI Taxonomy" id="990650"/>
    <lineage>
        <taxon>Eukaryota</taxon>
        <taxon>Fungi</taxon>
        <taxon>Dikarya</taxon>
        <taxon>Basidiomycota</taxon>
        <taxon>Agaricomycotina</taxon>
        <taxon>Agaricomycetes</taxon>
        <taxon>Phallomycetidae</taxon>
        <taxon>Geastrales</taxon>
        <taxon>Sphaerobolaceae</taxon>
        <taxon>Sphaerobolus</taxon>
    </lineage>
</organism>
<feature type="region of interest" description="Disordered" evidence="1">
    <location>
        <begin position="137"/>
        <end position="177"/>
    </location>
</feature>
<dbReference type="AlphaFoldDB" id="A0A0C9TVC0"/>
<reference evidence="3 4" key="1">
    <citation type="submission" date="2014-06" db="EMBL/GenBank/DDBJ databases">
        <title>Evolutionary Origins and Diversification of the Mycorrhizal Mutualists.</title>
        <authorList>
            <consortium name="DOE Joint Genome Institute"/>
            <consortium name="Mycorrhizal Genomics Consortium"/>
            <person name="Kohler A."/>
            <person name="Kuo A."/>
            <person name="Nagy L.G."/>
            <person name="Floudas D."/>
            <person name="Copeland A."/>
            <person name="Barry K.W."/>
            <person name="Cichocki N."/>
            <person name="Veneault-Fourrey C."/>
            <person name="LaButti K."/>
            <person name="Lindquist E.A."/>
            <person name="Lipzen A."/>
            <person name="Lundell T."/>
            <person name="Morin E."/>
            <person name="Murat C."/>
            <person name="Riley R."/>
            <person name="Ohm R."/>
            <person name="Sun H."/>
            <person name="Tunlid A."/>
            <person name="Henrissat B."/>
            <person name="Grigoriev I.V."/>
            <person name="Hibbett D.S."/>
            <person name="Martin F."/>
        </authorList>
    </citation>
    <scope>NUCLEOTIDE SEQUENCE [LARGE SCALE GENOMIC DNA]</scope>
    <source>
        <strain evidence="3 4">SS14</strain>
    </source>
</reference>
<feature type="domain" description="DUF6699" evidence="2">
    <location>
        <begin position="55"/>
        <end position="192"/>
    </location>
</feature>
<dbReference type="OrthoDB" id="2783256at2759"/>
<sequence length="207" mass="22828">MQLQPPAPRIGSLPLPSPPQRQWVYREGMLSPTSPALQVNAVLRRPASNQPMPFYYDMTRPPSSIIFACHSSPLGSPSAVLFERATQPSMSRMQLIVPTIGGGRLPVVVAYNPEGVTVIDVLSCIYDALRSPIGPSVTDEHLYPSSHARRQLQPRSRSYEDQLPGASGDRPRARRNVDQLEGRTIFAGLEEHSDFPNTWIVKTTSAT</sequence>
<dbReference type="Proteomes" id="UP000054279">
    <property type="component" value="Unassembled WGS sequence"/>
</dbReference>
<proteinExistence type="predicted"/>
<accession>A0A0C9TVC0</accession>